<keyword evidence="2" id="KW-1185">Reference proteome</keyword>
<feature type="non-terminal residue" evidence="1">
    <location>
        <position position="1"/>
    </location>
</feature>
<organism evidence="1 2">
    <name type="scientific">Drosophila busckii</name>
    <name type="common">Fruit fly</name>
    <dbReference type="NCBI Taxonomy" id="30019"/>
    <lineage>
        <taxon>Eukaryota</taxon>
        <taxon>Metazoa</taxon>
        <taxon>Ecdysozoa</taxon>
        <taxon>Arthropoda</taxon>
        <taxon>Hexapoda</taxon>
        <taxon>Insecta</taxon>
        <taxon>Pterygota</taxon>
        <taxon>Neoptera</taxon>
        <taxon>Endopterygota</taxon>
        <taxon>Diptera</taxon>
        <taxon>Brachycera</taxon>
        <taxon>Muscomorpha</taxon>
        <taxon>Ephydroidea</taxon>
        <taxon>Drosophilidae</taxon>
        <taxon>Drosophila</taxon>
    </lineage>
</organism>
<protein>
    <submittedName>
        <fullName evidence="1">CG31870</fullName>
    </submittedName>
</protein>
<gene>
    <name evidence="1" type="ORF">Dbus_chr2Lg769</name>
</gene>
<name>A0A0M4E4C3_DROBS</name>
<proteinExistence type="predicted"/>
<sequence>YLGSVRYRKQFRKQLIESSKLIRYNKPHLQINKQKYKLYKKLCQDKQDLDRLLIRCPVRLALRAAMRACVVVRNIRLDVAPHCRRLRNPDPARLSIKLGR</sequence>
<reference evidence="1 2" key="1">
    <citation type="submission" date="2015-08" db="EMBL/GenBank/DDBJ databases">
        <title>Ancestral chromatin configuration constrains chromatin evolution on differentiating sex chromosomes in Drosophila.</title>
        <authorList>
            <person name="Zhou Q."/>
            <person name="Bachtrog D."/>
        </authorList>
    </citation>
    <scope>NUCLEOTIDE SEQUENCE [LARGE SCALE GENOMIC DNA]</scope>
    <source>
        <tissue evidence="1">Whole larvae</tissue>
    </source>
</reference>
<dbReference type="AlphaFoldDB" id="A0A0M4E4C3"/>
<evidence type="ECO:0000313" key="2">
    <source>
        <dbReference type="Proteomes" id="UP000494163"/>
    </source>
</evidence>
<dbReference type="Proteomes" id="UP000494163">
    <property type="component" value="Chromosome 2L"/>
</dbReference>
<dbReference type="EMBL" id="CP012523">
    <property type="protein sequence ID" value="ALC38684.1"/>
    <property type="molecule type" value="Genomic_DNA"/>
</dbReference>
<evidence type="ECO:0000313" key="1">
    <source>
        <dbReference type="EMBL" id="ALC38684.1"/>
    </source>
</evidence>
<accession>A0A0M4E4C3</accession>